<gene>
    <name evidence="7" type="ORF">L3X37_08505</name>
</gene>
<feature type="transmembrane region" description="Helical" evidence="6">
    <location>
        <begin position="44"/>
        <end position="62"/>
    </location>
</feature>
<evidence type="ECO:0000256" key="2">
    <source>
        <dbReference type="ARBA" id="ARBA00009694"/>
    </source>
</evidence>
<dbReference type="RefSeq" id="WP_237239744.1">
    <property type="nucleotide sequence ID" value="NZ_JAKKDU010000008.1"/>
</dbReference>
<reference evidence="7" key="1">
    <citation type="submission" date="2022-01" db="EMBL/GenBank/DDBJ databases">
        <title>Draft genome sequence of Sabulilitoribacter arenilitoris KCTC 52401.</title>
        <authorList>
            <person name="Oh J.-S."/>
        </authorList>
    </citation>
    <scope>NUCLEOTIDE SEQUENCE</scope>
    <source>
        <strain evidence="7">HMF6543</strain>
    </source>
</reference>
<dbReference type="EMBL" id="JAKKDU010000008">
    <property type="protein sequence ID" value="MCF7568404.1"/>
    <property type="molecule type" value="Genomic_DNA"/>
</dbReference>
<sequence>MNKKLLITASLLGLISVVLGAFGAHGLKASISVESLQTFETGVRYQMYHALLLLFVGSSSVISQKTKQFTFYFILIGVLFFSGSIYGLATNQLTAFDFKTIAFITPIGGLLLIIAWILLFVNFVKYKVINSKIL</sequence>
<comment type="subcellular location">
    <subcellularLocation>
        <location evidence="1">Membrane</location>
        <topology evidence="1">Multi-pass membrane protein</topology>
    </subcellularLocation>
</comment>
<dbReference type="Pfam" id="PF04241">
    <property type="entry name" value="DUF423"/>
    <property type="match status" value="1"/>
</dbReference>
<feature type="transmembrane region" description="Helical" evidence="6">
    <location>
        <begin position="101"/>
        <end position="124"/>
    </location>
</feature>
<organism evidence="7 8">
    <name type="scientific">Wocania arenilitoris</name>
    <dbReference type="NCBI Taxonomy" id="2044858"/>
    <lineage>
        <taxon>Bacteria</taxon>
        <taxon>Pseudomonadati</taxon>
        <taxon>Bacteroidota</taxon>
        <taxon>Flavobacteriia</taxon>
        <taxon>Flavobacteriales</taxon>
        <taxon>Flavobacteriaceae</taxon>
        <taxon>Wocania</taxon>
    </lineage>
</organism>
<evidence type="ECO:0000256" key="5">
    <source>
        <dbReference type="ARBA" id="ARBA00023136"/>
    </source>
</evidence>
<feature type="transmembrane region" description="Helical" evidence="6">
    <location>
        <begin position="69"/>
        <end position="89"/>
    </location>
</feature>
<dbReference type="InterPro" id="IPR006696">
    <property type="entry name" value="DUF423"/>
</dbReference>
<comment type="caution">
    <text evidence="7">The sequence shown here is derived from an EMBL/GenBank/DDBJ whole genome shotgun (WGS) entry which is preliminary data.</text>
</comment>
<name>A0AAE3JLL0_9FLAO</name>
<evidence type="ECO:0000256" key="1">
    <source>
        <dbReference type="ARBA" id="ARBA00004141"/>
    </source>
</evidence>
<proteinExistence type="inferred from homology"/>
<evidence type="ECO:0000256" key="4">
    <source>
        <dbReference type="ARBA" id="ARBA00022989"/>
    </source>
</evidence>
<evidence type="ECO:0000256" key="6">
    <source>
        <dbReference type="SAM" id="Phobius"/>
    </source>
</evidence>
<comment type="similarity">
    <text evidence="2">Belongs to the UPF0382 family.</text>
</comment>
<dbReference type="PANTHER" id="PTHR43461:SF1">
    <property type="entry name" value="TRANSMEMBRANE PROTEIN 256"/>
    <property type="match status" value="1"/>
</dbReference>
<evidence type="ECO:0000313" key="7">
    <source>
        <dbReference type="EMBL" id="MCF7568404.1"/>
    </source>
</evidence>
<dbReference type="PANTHER" id="PTHR43461">
    <property type="entry name" value="TRANSMEMBRANE PROTEIN 256"/>
    <property type="match status" value="1"/>
</dbReference>
<keyword evidence="5 6" id="KW-0472">Membrane</keyword>
<accession>A0AAE3JLL0</accession>
<evidence type="ECO:0000256" key="3">
    <source>
        <dbReference type="ARBA" id="ARBA00022692"/>
    </source>
</evidence>
<protein>
    <submittedName>
        <fullName evidence="7">DUF423 domain-containing protein</fullName>
    </submittedName>
</protein>
<dbReference type="GO" id="GO:0005886">
    <property type="term" value="C:plasma membrane"/>
    <property type="evidence" value="ECO:0007669"/>
    <property type="project" value="TreeGrafter"/>
</dbReference>
<keyword evidence="4 6" id="KW-1133">Transmembrane helix</keyword>
<dbReference type="AlphaFoldDB" id="A0AAE3JLL0"/>
<keyword evidence="8" id="KW-1185">Reference proteome</keyword>
<dbReference type="Proteomes" id="UP001199795">
    <property type="component" value="Unassembled WGS sequence"/>
</dbReference>
<evidence type="ECO:0000313" key="8">
    <source>
        <dbReference type="Proteomes" id="UP001199795"/>
    </source>
</evidence>
<keyword evidence="3 6" id="KW-0812">Transmembrane</keyword>